<reference evidence="1 2" key="1">
    <citation type="submission" date="2018-01" db="EMBL/GenBank/DDBJ databases">
        <title>Draft genome sequence of Jishengella sp. NA12.</title>
        <authorList>
            <person name="Sahin N."/>
            <person name="Ay H."/>
            <person name="Saygin H."/>
        </authorList>
    </citation>
    <scope>NUCLEOTIDE SEQUENCE [LARGE SCALE GENOMIC DNA]</scope>
    <source>
        <strain evidence="1 2">NA12</strain>
    </source>
</reference>
<dbReference type="RefSeq" id="WP_111214402.1">
    <property type="nucleotide sequence ID" value="NZ_POTY01000081.1"/>
</dbReference>
<evidence type="ECO:0000313" key="2">
    <source>
        <dbReference type="Proteomes" id="UP000248924"/>
    </source>
</evidence>
<protein>
    <recommendedName>
        <fullName evidence="3">Phage tail protein</fullName>
    </recommendedName>
</protein>
<dbReference type="AlphaFoldDB" id="A0A2W2EZ57"/>
<sequence length="125" mass="14395">MAVLILDRVWINLMADGEAISAFSAERGRTVAVQGETRTYGGGRRRAITQQGHTETRPFTLRRVTTAQVETLRRWLGQEVMWRDYRGQRAVGVLFDLDVHEWKTEIDLYDVTTTLQEVTWTEGQP</sequence>
<gene>
    <name evidence="1" type="ORF">C1I95_14760</name>
</gene>
<dbReference type="OrthoDB" id="3388831at2"/>
<dbReference type="EMBL" id="POTY01000081">
    <property type="protein sequence ID" value="PZG17808.1"/>
    <property type="molecule type" value="Genomic_DNA"/>
</dbReference>
<keyword evidence="2" id="KW-1185">Reference proteome</keyword>
<evidence type="ECO:0008006" key="3">
    <source>
        <dbReference type="Google" id="ProtNLM"/>
    </source>
</evidence>
<organism evidence="1 2">
    <name type="scientific">Micromonospora craterilacus</name>
    <dbReference type="NCBI Taxonomy" id="1655439"/>
    <lineage>
        <taxon>Bacteria</taxon>
        <taxon>Bacillati</taxon>
        <taxon>Actinomycetota</taxon>
        <taxon>Actinomycetes</taxon>
        <taxon>Micromonosporales</taxon>
        <taxon>Micromonosporaceae</taxon>
        <taxon>Micromonospora</taxon>
    </lineage>
</organism>
<proteinExistence type="predicted"/>
<evidence type="ECO:0000313" key="1">
    <source>
        <dbReference type="EMBL" id="PZG17808.1"/>
    </source>
</evidence>
<name>A0A2W2EZ57_9ACTN</name>
<accession>A0A2W2EZ57</accession>
<comment type="caution">
    <text evidence="1">The sequence shown here is derived from an EMBL/GenBank/DDBJ whole genome shotgun (WGS) entry which is preliminary data.</text>
</comment>
<dbReference type="Proteomes" id="UP000248924">
    <property type="component" value="Unassembled WGS sequence"/>
</dbReference>